<dbReference type="Proteomes" id="UP000018731">
    <property type="component" value="Unassembled WGS sequence"/>
</dbReference>
<sequence length="243" mass="26622">MYEIVLVCINSPLYYGVYKDRNLIYEEKKEGKTLDALHAMQCELKAKHITPKAVYYARGPGNLSALKLAHTFLHTLEVVEGIELRACDSFDLLGEVAIFAFGKRYFIKRDNEIECVFLDEVLKPSEKSRQNASQNISVKKKDFGSSAGLGAVSSEVPKDLYSSVGGVVDSARDSGVDFGFAKMASVSSSADSAKVGGAKADSAKRVIFDSSFEFRFPRRLDISLFGSPCEPLYVLPPVTLPPA</sequence>
<organism evidence="1 2">
    <name type="scientific">Helicobacter macacae MIT 99-5501</name>
    <dbReference type="NCBI Taxonomy" id="1357400"/>
    <lineage>
        <taxon>Bacteria</taxon>
        <taxon>Pseudomonadati</taxon>
        <taxon>Campylobacterota</taxon>
        <taxon>Epsilonproteobacteria</taxon>
        <taxon>Campylobacterales</taxon>
        <taxon>Helicobacteraceae</taxon>
        <taxon>Helicobacter</taxon>
    </lineage>
</organism>
<accession>V8C664</accession>
<dbReference type="eggNOG" id="COG1214">
    <property type="taxonomic scope" value="Bacteria"/>
</dbReference>
<name>V8C664_9HELI</name>
<dbReference type="PATRIC" id="fig|1357400.3.peg.2450"/>
<dbReference type="RefSeq" id="WP_023928623.1">
    <property type="nucleotide sequence ID" value="NZ_KI669455.1"/>
</dbReference>
<reference evidence="1 2" key="1">
    <citation type="journal article" date="2014" name="Genome Announc.">
        <title>Draft genome sequences of six enterohepatic helicobacter species isolated from humans and one from rhesus macaques.</title>
        <authorList>
            <person name="Shen Z."/>
            <person name="Sheh A."/>
            <person name="Young S.K."/>
            <person name="Abouelliel A."/>
            <person name="Ward D.V."/>
            <person name="Earl A.M."/>
            <person name="Fox J.G."/>
        </authorList>
    </citation>
    <scope>NUCLEOTIDE SEQUENCE [LARGE SCALE GENOMIC DNA]</scope>
    <source>
        <strain evidence="1 2">MIT 99-5501</strain>
    </source>
</reference>
<evidence type="ECO:0000313" key="1">
    <source>
        <dbReference type="EMBL" id="ETD22500.1"/>
    </source>
</evidence>
<evidence type="ECO:0008006" key="3">
    <source>
        <dbReference type="Google" id="ProtNLM"/>
    </source>
</evidence>
<dbReference type="OrthoDB" id="5339448at2"/>
<evidence type="ECO:0000313" key="2">
    <source>
        <dbReference type="Proteomes" id="UP000018731"/>
    </source>
</evidence>
<gene>
    <name evidence="1" type="ORF">HMPREF2086_01811</name>
</gene>
<proteinExistence type="predicted"/>
<dbReference type="EMBL" id="AZJI01000009">
    <property type="protein sequence ID" value="ETD22500.1"/>
    <property type="molecule type" value="Genomic_DNA"/>
</dbReference>
<comment type="caution">
    <text evidence="1">The sequence shown here is derived from an EMBL/GenBank/DDBJ whole genome shotgun (WGS) entry which is preliminary data.</text>
</comment>
<dbReference type="STRING" id="1357400.HMPREF2086_01811"/>
<keyword evidence="2" id="KW-1185">Reference proteome</keyword>
<dbReference type="AlphaFoldDB" id="V8C664"/>
<dbReference type="HOGENOM" id="CLU_1141337_0_0_7"/>
<protein>
    <recommendedName>
        <fullName evidence="3">Gcp-like domain-containing protein</fullName>
    </recommendedName>
</protein>